<dbReference type="InterPro" id="IPR051198">
    <property type="entry name" value="BchE-like"/>
</dbReference>
<evidence type="ECO:0000259" key="6">
    <source>
        <dbReference type="PROSITE" id="PS51918"/>
    </source>
</evidence>
<evidence type="ECO:0000256" key="2">
    <source>
        <dbReference type="ARBA" id="ARBA00022691"/>
    </source>
</evidence>
<evidence type="ECO:0000256" key="3">
    <source>
        <dbReference type="ARBA" id="ARBA00022723"/>
    </source>
</evidence>
<dbReference type="GO" id="GO:0005829">
    <property type="term" value="C:cytosol"/>
    <property type="evidence" value="ECO:0007669"/>
    <property type="project" value="TreeGrafter"/>
</dbReference>
<dbReference type="SFLD" id="SFLDS00029">
    <property type="entry name" value="Radical_SAM"/>
    <property type="match status" value="1"/>
</dbReference>
<dbReference type="PROSITE" id="PS51918">
    <property type="entry name" value="RADICAL_SAM"/>
    <property type="match status" value="1"/>
</dbReference>
<dbReference type="GO" id="GO:0046872">
    <property type="term" value="F:metal ion binding"/>
    <property type="evidence" value="ECO:0007669"/>
    <property type="project" value="UniProtKB-KW"/>
</dbReference>
<evidence type="ECO:0000256" key="5">
    <source>
        <dbReference type="ARBA" id="ARBA00023014"/>
    </source>
</evidence>
<protein>
    <submittedName>
        <fullName evidence="7">Radical SAM superfamily enzyme YgiQ, UPF0313 family</fullName>
    </submittedName>
</protein>
<evidence type="ECO:0000256" key="4">
    <source>
        <dbReference type="ARBA" id="ARBA00023004"/>
    </source>
</evidence>
<keyword evidence="8" id="KW-1185">Reference proteome</keyword>
<dbReference type="Gene3D" id="3.80.30.20">
    <property type="entry name" value="tm_1862 like domain"/>
    <property type="match status" value="1"/>
</dbReference>
<evidence type="ECO:0000313" key="8">
    <source>
        <dbReference type="Proteomes" id="UP000199322"/>
    </source>
</evidence>
<dbReference type="PANTHER" id="PTHR43409:SF15">
    <property type="entry name" value="PUTATIVE-RELATED"/>
    <property type="match status" value="1"/>
</dbReference>
<sequence length="448" mass="52637">MKFLIVNPWIYDSAAYDFWLKPMGLLYISAMLKKQGHQVQFIDNLDRHTKGIEKYKKPKDKYYGTGKFYTKTVEKPKIINFIDRKFKKYGMPEELFEEKLKSIGRIDGIITGITLTYWYYGGKKTVEKIREFYPDTPLFLGGIYANLYPDHSRKTFNDLNTHIINGNGVQSLNQVLKYYNTEMINDYDWFEEILLDYSEYKKISYAVILSSIGCPYKCTYCSTPNMWRFKYKSLDKIRQELGMILKNHPNIKNIVFFDDAFLLRPDLEDMLFMLKDFNVNYHLPNGIHAHRINQKLSDLLKEAGFKIIKLGYETSNPDMQKKTGNKVTNLDLMNAVKCFKQSGFDMKNIGAYIISNLPGQKINELYEAIDFCLDLGINPNINEYTPIPGTKDYLELIEKNILPKNTDPLLLNNTYIPYWWEKGISKQELEKVKLYLKQKKKAIENERI</sequence>
<dbReference type="Pfam" id="PF04055">
    <property type="entry name" value="Radical_SAM"/>
    <property type="match status" value="1"/>
</dbReference>
<proteinExistence type="predicted"/>
<accession>A0A1G6JUN6</accession>
<dbReference type="InterPro" id="IPR058240">
    <property type="entry name" value="rSAM_sf"/>
</dbReference>
<evidence type="ECO:0000313" key="7">
    <source>
        <dbReference type="EMBL" id="SDC22489.1"/>
    </source>
</evidence>
<dbReference type="EMBL" id="FMYV01000002">
    <property type="protein sequence ID" value="SDC22489.1"/>
    <property type="molecule type" value="Genomic_DNA"/>
</dbReference>
<keyword evidence="5" id="KW-0411">Iron-sulfur</keyword>
<evidence type="ECO:0000256" key="1">
    <source>
        <dbReference type="ARBA" id="ARBA00001966"/>
    </source>
</evidence>
<dbReference type="STRING" id="28234.SAMN04488588_0641"/>
<name>A0A1G6JUN6_9BACT</name>
<dbReference type="InterPro" id="IPR023404">
    <property type="entry name" value="rSAM_horseshoe"/>
</dbReference>
<dbReference type="SMART" id="SM00729">
    <property type="entry name" value="Elp3"/>
    <property type="match status" value="1"/>
</dbReference>
<keyword evidence="3" id="KW-0479">Metal-binding</keyword>
<dbReference type="PANTHER" id="PTHR43409">
    <property type="entry name" value="ANAEROBIC MAGNESIUM-PROTOPORPHYRIN IX MONOMETHYL ESTER CYCLASE-RELATED"/>
    <property type="match status" value="1"/>
</dbReference>
<dbReference type="InterPro" id="IPR006638">
    <property type="entry name" value="Elp3/MiaA/NifB-like_rSAM"/>
</dbReference>
<comment type="cofactor">
    <cofactor evidence="1">
        <name>[4Fe-4S] cluster</name>
        <dbReference type="ChEBI" id="CHEBI:49883"/>
    </cofactor>
</comment>
<reference evidence="7 8" key="1">
    <citation type="submission" date="2016-10" db="EMBL/GenBank/DDBJ databases">
        <authorList>
            <person name="de Groot N.N."/>
        </authorList>
    </citation>
    <scope>NUCLEOTIDE SEQUENCE [LARGE SCALE GENOMIC DNA]</scope>
    <source>
        <strain evidence="7 8">WG14</strain>
    </source>
</reference>
<feature type="domain" description="Radical SAM core" evidence="6">
    <location>
        <begin position="200"/>
        <end position="422"/>
    </location>
</feature>
<dbReference type="GO" id="GO:0051536">
    <property type="term" value="F:iron-sulfur cluster binding"/>
    <property type="evidence" value="ECO:0007669"/>
    <property type="project" value="UniProtKB-KW"/>
</dbReference>
<dbReference type="SUPFAM" id="SSF102114">
    <property type="entry name" value="Radical SAM enzymes"/>
    <property type="match status" value="1"/>
</dbReference>
<dbReference type="Proteomes" id="UP000199322">
    <property type="component" value="Unassembled WGS sequence"/>
</dbReference>
<dbReference type="CDD" id="cd01335">
    <property type="entry name" value="Radical_SAM"/>
    <property type="match status" value="1"/>
</dbReference>
<dbReference type="GO" id="GO:0003824">
    <property type="term" value="F:catalytic activity"/>
    <property type="evidence" value="ECO:0007669"/>
    <property type="project" value="InterPro"/>
</dbReference>
<dbReference type="AlphaFoldDB" id="A0A1G6JUN6"/>
<dbReference type="RefSeq" id="WP_091402746.1">
    <property type="nucleotide sequence ID" value="NZ_FMYV01000002.1"/>
</dbReference>
<organism evidence="7 8">
    <name type="scientific">Geotoga petraea</name>
    <dbReference type="NCBI Taxonomy" id="28234"/>
    <lineage>
        <taxon>Bacteria</taxon>
        <taxon>Thermotogati</taxon>
        <taxon>Thermotogota</taxon>
        <taxon>Thermotogae</taxon>
        <taxon>Petrotogales</taxon>
        <taxon>Petrotogaceae</taxon>
        <taxon>Geotoga</taxon>
    </lineage>
</organism>
<keyword evidence="4" id="KW-0408">Iron</keyword>
<dbReference type="SFLD" id="SFLDG01082">
    <property type="entry name" value="B12-binding_domain_containing"/>
    <property type="match status" value="1"/>
</dbReference>
<keyword evidence="2" id="KW-0949">S-adenosyl-L-methionine</keyword>
<dbReference type="InterPro" id="IPR007197">
    <property type="entry name" value="rSAM"/>
</dbReference>
<gene>
    <name evidence="7" type="ORF">SAMN04488588_0641</name>
</gene>